<evidence type="ECO:0000259" key="15">
    <source>
        <dbReference type="PROSITE" id="PS50262"/>
    </source>
</evidence>
<evidence type="ECO:0000256" key="6">
    <source>
        <dbReference type="ARBA" id="ARBA00022989"/>
    </source>
</evidence>
<dbReference type="Proteomes" id="UP001176940">
    <property type="component" value="Unassembled WGS sequence"/>
</dbReference>
<evidence type="ECO:0000256" key="2">
    <source>
        <dbReference type="ARBA" id="ARBA00022475"/>
    </source>
</evidence>
<dbReference type="Pfam" id="PF00001">
    <property type="entry name" value="7tm_1"/>
    <property type="match status" value="1"/>
</dbReference>
<feature type="transmembrane region" description="Helical" evidence="14">
    <location>
        <begin position="20"/>
        <end position="45"/>
    </location>
</feature>
<dbReference type="InterPro" id="IPR000276">
    <property type="entry name" value="GPCR_Rhodpsn"/>
</dbReference>
<evidence type="ECO:0000256" key="4">
    <source>
        <dbReference type="ARBA" id="ARBA00022692"/>
    </source>
</evidence>
<keyword evidence="7 13" id="KW-0297">G-protein coupled receptor</keyword>
<keyword evidence="12 13" id="KW-0807">Transducer</keyword>
<organism evidence="16 17">
    <name type="scientific">Ranitomeya imitator</name>
    <name type="common">mimic poison frog</name>
    <dbReference type="NCBI Taxonomy" id="111125"/>
    <lineage>
        <taxon>Eukaryota</taxon>
        <taxon>Metazoa</taxon>
        <taxon>Chordata</taxon>
        <taxon>Craniata</taxon>
        <taxon>Vertebrata</taxon>
        <taxon>Euteleostomi</taxon>
        <taxon>Amphibia</taxon>
        <taxon>Batrachia</taxon>
        <taxon>Anura</taxon>
        <taxon>Neobatrachia</taxon>
        <taxon>Hyloidea</taxon>
        <taxon>Dendrobatidae</taxon>
        <taxon>Dendrobatinae</taxon>
        <taxon>Ranitomeya</taxon>
    </lineage>
</organism>
<dbReference type="PRINTS" id="PR00245">
    <property type="entry name" value="OLFACTORYR"/>
</dbReference>
<dbReference type="PRINTS" id="PR00237">
    <property type="entry name" value="GPCRRHODOPSN"/>
</dbReference>
<proteinExistence type="inferred from homology"/>
<feature type="domain" description="G-protein coupled receptors family 1 profile" evidence="15">
    <location>
        <begin position="38"/>
        <end position="240"/>
    </location>
</feature>
<evidence type="ECO:0000256" key="5">
    <source>
        <dbReference type="ARBA" id="ARBA00022725"/>
    </source>
</evidence>
<evidence type="ECO:0000313" key="17">
    <source>
        <dbReference type="Proteomes" id="UP001176940"/>
    </source>
</evidence>
<name>A0ABN9KR88_9NEOB</name>
<evidence type="ECO:0000256" key="14">
    <source>
        <dbReference type="RuleBase" id="RU363047"/>
    </source>
</evidence>
<keyword evidence="2 14" id="KW-1003">Cell membrane</keyword>
<keyword evidence="4 13" id="KW-0812">Transmembrane</keyword>
<dbReference type="PANTHER" id="PTHR24242:SF253">
    <property type="entry name" value="OLFACTORY RECEPTOR-RELATED"/>
    <property type="match status" value="1"/>
</dbReference>
<keyword evidence="3 14" id="KW-0716">Sensory transduction</keyword>
<gene>
    <name evidence="16" type="ORF">RIMI_LOCUS412682</name>
</gene>
<evidence type="ECO:0000256" key="1">
    <source>
        <dbReference type="ARBA" id="ARBA00004651"/>
    </source>
</evidence>
<keyword evidence="11" id="KW-0325">Glycoprotein</keyword>
<dbReference type="PROSITE" id="PS50262">
    <property type="entry name" value="G_PROTEIN_RECEP_F1_2"/>
    <property type="match status" value="1"/>
</dbReference>
<feature type="transmembrane region" description="Helical" evidence="14">
    <location>
        <begin position="195"/>
        <end position="218"/>
    </location>
</feature>
<evidence type="ECO:0000256" key="11">
    <source>
        <dbReference type="ARBA" id="ARBA00023180"/>
    </source>
</evidence>
<evidence type="ECO:0000313" key="16">
    <source>
        <dbReference type="EMBL" id="CAJ0917046.1"/>
    </source>
</evidence>
<keyword evidence="8 14" id="KW-0472">Membrane</keyword>
<evidence type="ECO:0000256" key="13">
    <source>
        <dbReference type="RuleBase" id="RU000688"/>
    </source>
</evidence>
<sequence length="240" mass="27390">MESRNVTTITLLGFPDLRGFRITFFLFVLMIYITTICGNLLVIIVVSNSKSLHCPMYFFLAQLTTLDIMVTSDVVPYMLHVVLHNGSSMLLSQCLMQFFFFCSFESSECLLLTVMSYDRYLAICHPLHYSSKMSPMLCSIFVVVAWLFSFIITSVQTINLSRLQFPRSNIIDHFFCELDPIIQLSTSNTLYIETVKIYLCVPVILLPFLMIVVSYGYIVHAILRMQSAVGQKAFTTADLI</sequence>
<evidence type="ECO:0000256" key="9">
    <source>
        <dbReference type="ARBA" id="ARBA00023157"/>
    </source>
</evidence>
<keyword evidence="6 14" id="KW-1133">Transmembrane helix</keyword>
<evidence type="ECO:0000256" key="12">
    <source>
        <dbReference type="ARBA" id="ARBA00023224"/>
    </source>
</evidence>
<protein>
    <recommendedName>
        <fullName evidence="14">Olfactory receptor</fullName>
    </recommendedName>
</protein>
<dbReference type="Gene3D" id="1.20.1070.10">
    <property type="entry name" value="Rhodopsin 7-helix transmembrane proteins"/>
    <property type="match status" value="1"/>
</dbReference>
<feature type="transmembrane region" description="Helical" evidence="14">
    <location>
        <begin position="98"/>
        <end position="117"/>
    </location>
</feature>
<evidence type="ECO:0000256" key="8">
    <source>
        <dbReference type="ARBA" id="ARBA00023136"/>
    </source>
</evidence>
<feature type="transmembrane region" description="Helical" evidence="14">
    <location>
        <begin position="57"/>
        <end position="78"/>
    </location>
</feature>
<dbReference type="InterPro" id="IPR017452">
    <property type="entry name" value="GPCR_Rhodpsn_7TM"/>
</dbReference>
<accession>A0ABN9KR88</accession>
<evidence type="ECO:0000256" key="7">
    <source>
        <dbReference type="ARBA" id="ARBA00023040"/>
    </source>
</evidence>
<dbReference type="InterPro" id="IPR000725">
    <property type="entry name" value="Olfact_rcpt"/>
</dbReference>
<comment type="caution">
    <text evidence="16">The sequence shown here is derived from an EMBL/GenBank/DDBJ whole genome shotgun (WGS) entry which is preliminary data.</text>
</comment>
<keyword evidence="10 13" id="KW-0675">Receptor</keyword>
<dbReference type="PROSITE" id="PS00237">
    <property type="entry name" value="G_PROTEIN_RECEP_F1_1"/>
    <property type="match status" value="1"/>
</dbReference>
<dbReference type="SUPFAM" id="SSF81321">
    <property type="entry name" value="Family A G protein-coupled receptor-like"/>
    <property type="match status" value="1"/>
</dbReference>
<keyword evidence="5 14" id="KW-0552">Olfaction</keyword>
<feature type="transmembrane region" description="Helical" evidence="14">
    <location>
        <begin position="137"/>
        <end position="158"/>
    </location>
</feature>
<dbReference type="InterPro" id="IPR050939">
    <property type="entry name" value="Olfactory_GPCR1"/>
</dbReference>
<keyword evidence="9" id="KW-1015">Disulfide bond</keyword>
<dbReference type="PANTHER" id="PTHR24242">
    <property type="entry name" value="G-PROTEIN COUPLED RECEPTOR"/>
    <property type="match status" value="1"/>
</dbReference>
<comment type="subcellular location">
    <subcellularLocation>
        <location evidence="1 14">Cell membrane</location>
        <topology evidence="1 14">Multi-pass membrane protein</topology>
    </subcellularLocation>
</comment>
<dbReference type="EMBL" id="CAUEEQ010000476">
    <property type="protein sequence ID" value="CAJ0917046.1"/>
    <property type="molecule type" value="Genomic_DNA"/>
</dbReference>
<comment type="similarity">
    <text evidence="13">Belongs to the G-protein coupled receptor 1 family.</text>
</comment>
<evidence type="ECO:0000256" key="3">
    <source>
        <dbReference type="ARBA" id="ARBA00022606"/>
    </source>
</evidence>
<keyword evidence="17" id="KW-1185">Reference proteome</keyword>
<reference evidence="16" key="1">
    <citation type="submission" date="2023-07" db="EMBL/GenBank/DDBJ databases">
        <authorList>
            <person name="Stuckert A."/>
        </authorList>
    </citation>
    <scope>NUCLEOTIDE SEQUENCE</scope>
</reference>
<evidence type="ECO:0000256" key="10">
    <source>
        <dbReference type="ARBA" id="ARBA00023170"/>
    </source>
</evidence>